<evidence type="ECO:0000256" key="1">
    <source>
        <dbReference type="SAM" id="MobiDB-lite"/>
    </source>
</evidence>
<organism evidence="2">
    <name type="scientific">uncultured Gemmatimonadota bacterium</name>
    <dbReference type="NCBI Taxonomy" id="203437"/>
    <lineage>
        <taxon>Bacteria</taxon>
        <taxon>Pseudomonadati</taxon>
        <taxon>Gemmatimonadota</taxon>
        <taxon>environmental samples</taxon>
    </lineage>
</organism>
<name>A0A6J4MF16_9BACT</name>
<dbReference type="AlphaFoldDB" id="A0A6J4MF16"/>
<evidence type="ECO:0008006" key="3">
    <source>
        <dbReference type="Google" id="ProtNLM"/>
    </source>
</evidence>
<evidence type="ECO:0000313" key="2">
    <source>
        <dbReference type="EMBL" id="CAA9357573.1"/>
    </source>
</evidence>
<reference evidence="2" key="1">
    <citation type="submission" date="2020-02" db="EMBL/GenBank/DDBJ databases">
        <authorList>
            <person name="Meier V. D."/>
        </authorList>
    </citation>
    <scope>NUCLEOTIDE SEQUENCE</scope>
    <source>
        <strain evidence="2">AVDCRST_MAG89</strain>
    </source>
</reference>
<dbReference type="InterPro" id="IPR037914">
    <property type="entry name" value="SpoVT-AbrB_sf"/>
</dbReference>
<proteinExistence type="predicted"/>
<feature type="region of interest" description="Disordered" evidence="1">
    <location>
        <begin position="68"/>
        <end position="97"/>
    </location>
</feature>
<protein>
    <recommendedName>
        <fullName evidence="3">SpoVT-AbrB domain-containing protein</fullName>
    </recommendedName>
</protein>
<dbReference type="SUPFAM" id="SSF89447">
    <property type="entry name" value="AbrB/MazE/MraZ-like"/>
    <property type="match status" value="1"/>
</dbReference>
<dbReference type="EMBL" id="CADCTV010000736">
    <property type="protein sequence ID" value="CAA9357573.1"/>
    <property type="molecule type" value="Genomic_DNA"/>
</dbReference>
<sequence length="97" mass="10942">MTFLTVDRRGRNTLPEEVRRHLGIGDDDTTLVILEKTDRGTYELVPAALVPKDQLWFHHPEMGRRVQQAEADFQTGHSTSAATPAEAQSFLDSLKRP</sequence>
<gene>
    <name evidence="2" type="ORF">AVDCRST_MAG89-3530</name>
</gene>
<accession>A0A6J4MF16</accession>